<sequence>MYAVVGCNNCSMLWLLTDPDSADSATCPRCERTHQTSKLKRLFESEDRSAAKEARSALLAKKQGDSETFADVAHVSELEQRVENAGIDDREYLEAAGLDADNIAAAGETTRESAGSHDQIVREAVREAGGGDKPTEDEIVAYAADRGVPNKKTSNLLEKLCRVGDASESRGRYRLL</sequence>
<protein>
    <submittedName>
        <fullName evidence="3">Replication protein H</fullName>
    </submittedName>
</protein>
<dbReference type="Proteomes" id="UP000281564">
    <property type="component" value="Unassembled WGS sequence"/>
</dbReference>
<proteinExistence type="predicted"/>
<evidence type="ECO:0000313" key="3">
    <source>
        <dbReference type="EMBL" id="RJX48501.1"/>
    </source>
</evidence>
<reference evidence="3 4" key="1">
    <citation type="submission" date="2018-06" db="EMBL/GenBank/DDBJ databases">
        <title>Halonotius sp. F13-13 a new haloarchaeeon isolated from a solar saltern from Isla Cristina, Huelva, Spain.</title>
        <authorList>
            <person name="Duran-Viseras A."/>
            <person name="Sanchez-Porro C."/>
            <person name="Ventosa A."/>
        </authorList>
    </citation>
    <scope>NUCLEOTIDE SEQUENCE [LARGE SCALE GENOMIC DNA]</scope>
    <source>
        <strain evidence="3 4">CECT 7525</strain>
    </source>
</reference>
<evidence type="ECO:0000259" key="2">
    <source>
        <dbReference type="Pfam" id="PF22798"/>
    </source>
</evidence>
<evidence type="ECO:0000313" key="4">
    <source>
        <dbReference type="Proteomes" id="UP000281564"/>
    </source>
</evidence>
<name>A0A3A6QLC4_9EURY</name>
<dbReference type="RefSeq" id="WP_120085628.1">
    <property type="nucleotide sequence ID" value="NZ_QMDW01000020.1"/>
</dbReference>
<dbReference type="Gene3D" id="3.90.820.10">
    <property type="entry name" value="Structural Genomics, Unknown Function 30-nov-00 1gh9 Mol_id"/>
    <property type="match status" value="1"/>
</dbReference>
<feature type="domain" description="DUF5817" evidence="1">
    <location>
        <begin position="2"/>
        <end position="60"/>
    </location>
</feature>
<comment type="caution">
    <text evidence="3">The sequence shown here is derived from an EMBL/GenBank/DDBJ whole genome shotgun (WGS) entry which is preliminary data.</text>
</comment>
<keyword evidence="4" id="KW-1185">Reference proteome</keyword>
<organism evidence="3 4">
    <name type="scientific">Halonotius pteroides</name>
    <dbReference type="NCBI Taxonomy" id="268735"/>
    <lineage>
        <taxon>Archaea</taxon>
        <taxon>Methanobacteriati</taxon>
        <taxon>Methanobacteriota</taxon>
        <taxon>Stenosarchaea group</taxon>
        <taxon>Halobacteria</taxon>
        <taxon>Halobacteriales</taxon>
        <taxon>Haloferacaceae</taxon>
        <taxon>Halonotius</taxon>
    </lineage>
</organism>
<dbReference type="InterPro" id="IPR053849">
    <property type="entry name" value="DUF5817_C"/>
</dbReference>
<dbReference type="OrthoDB" id="142616at2157"/>
<dbReference type="InterPro" id="IPR043855">
    <property type="entry name" value="DUF5817"/>
</dbReference>
<dbReference type="AlphaFoldDB" id="A0A3A6QLC4"/>
<gene>
    <name evidence="3" type="ORF">DP106_12075</name>
</gene>
<dbReference type="EMBL" id="QMDW01000020">
    <property type="protein sequence ID" value="RJX48501.1"/>
    <property type="molecule type" value="Genomic_DNA"/>
</dbReference>
<evidence type="ECO:0000259" key="1">
    <source>
        <dbReference type="Pfam" id="PF19134"/>
    </source>
</evidence>
<accession>A0A3A6QLC4</accession>
<dbReference type="Pfam" id="PF22798">
    <property type="entry name" value="DUF5817_CT"/>
    <property type="match status" value="1"/>
</dbReference>
<feature type="domain" description="DUF5817" evidence="2">
    <location>
        <begin position="119"/>
        <end position="175"/>
    </location>
</feature>
<dbReference type="Pfam" id="PF19134">
    <property type="entry name" value="DUF5817"/>
    <property type="match status" value="1"/>
</dbReference>